<reference evidence="2" key="1">
    <citation type="submission" date="2020-02" db="EMBL/GenBank/DDBJ databases">
        <authorList>
            <person name="Meier V. D."/>
        </authorList>
    </citation>
    <scope>NUCLEOTIDE SEQUENCE</scope>
    <source>
        <strain evidence="2">AVDCRST_MAG67</strain>
    </source>
</reference>
<evidence type="ECO:0000256" key="1">
    <source>
        <dbReference type="SAM" id="MobiDB-lite"/>
    </source>
</evidence>
<proteinExistence type="predicted"/>
<evidence type="ECO:0000313" key="2">
    <source>
        <dbReference type="EMBL" id="CAA9517426.1"/>
    </source>
</evidence>
<feature type="non-terminal residue" evidence="2">
    <location>
        <position position="1"/>
    </location>
</feature>
<feature type="region of interest" description="Disordered" evidence="1">
    <location>
        <begin position="1"/>
        <end position="57"/>
    </location>
</feature>
<sequence>AERAPPAARSTRHVGTPQPDRRREPACGPRRPPQPRALHAARRRGRRDGGQPARRNV</sequence>
<name>A0A6J4T9G7_9ACTN</name>
<dbReference type="AlphaFoldDB" id="A0A6J4T9G7"/>
<gene>
    <name evidence="2" type="ORF">AVDCRST_MAG67-3144</name>
</gene>
<organism evidence="2">
    <name type="scientific">uncultured Solirubrobacteraceae bacterium</name>
    <dbReference type="NCBI Taxonomy" id="1162706"/>
    <lineage>
        <taxon>Bacteria</taxon>
        <taxon>Bacillati</taxon>
        <taxon>Actinomycetota</taxon>
        <taxon>Thermoleophilia</taxon>
        <taxon>Solirubrobacterales</taxon>
        <taxon>Solirubrobacteraceae</taxon>
        <taxon>environmental samples</taxon>
    </lineage>
</organism>
<feature type="non-terminal residue" evidence="2">
    <location>
        <position position="57"/>
    </location>
</feature>
<accession>A0A6J4T9G7</accession>
<dbReference type="EMBL" id="CADCVQ010000133">
    <property type="protein sequence ID" value="CAA9517426.1"/>
    <property type="molecule type" value="Genomic_DNA"/>
</dbReference>
<protein>
    <submittedName>
        <fullName evidence="2">Uncharacterized protein</fullName>
    </submittedName>
</protein>